<sequence>MSATWHGLSLISKKSKPTAGGCVDFKQKIDEDSRIGAWIEVKKANPRLLKWPLTLSETPKDDHAGA</sequence>
<dbReference type="Proteomes" id="UP000479710">
    <property type="component" value="Unassembled WGS sequence"/>
</dbReference>
<evidence type="ECO:0000313" key="1">
    <source>
        <dbReference type="EMBL" id="KAF0919344.1"/>
    </source>
</evidence>
<dbReference type="AlphaFoldDB" id="A0A6G1E4J8"/>
<organism evidence="1 2">
    <name type="scientific">Oryza meyeriana var. granulata</name>
    <dbReference type="NCBI Taxonomy" id="110450"/>
    <lineage>
        <taxon>Eukaryota</taxon>
        <taxon>Viridiplantae</taxon>
        <taxon>Streptophyta</taxon>
        <taxon>Embryophyta</taxon>
        <taxon>Tracheophyta</taxon>
        <taxon>Spermatophyta</taxon>
        <taxon>Magnoliopsida</taxon>
        <taxon>Liliopsida</taxon>
        <taxon>Poales</taxon>
        <taxon>Poaceae</taxon>
        <taxon>BOP clade</taxon>
        <taxon>Oryzoideae</taxon>
        <taxon>Oryzeae</taxon>
        <taxon>Oryzinae</taxon>
        <taxon>Oryza</taxon>
        <taxon>Oryza meyeriana</taxon>
    </lineage>
</organism>
<reference evidence="1 2" key="1">
    <citation type="submission" date="2019-11" db="EMBL/GenBank/DDBJ databases">
        <title>Whole genome sequence of Oryza granulata.</title>
        <authorList>
            <person name="Li W."/>
        </authorList>
    </citation>
    <scope>NUCLEOTIDE SEQUENCE [LARGE SCALE GENOMIC DNA]</scope>
    <source>
        <strain evidence="2">cv. Menghai</strain>
        <tissue evidence="1">Leaf</tissue>
    </source>
</reference>
<protein>
    <submittedName>
        <fullName evidence="1">Uncharacterized protein</fullName>
    </submittedName>
</protein>
<dbReference type="OrthoDB" id="2017825at2759"/>
<name>A0A6G1E4J8_9ORYZ</name>
<accession>A0A6G1E4J8</accession>
<comment type="caution">
    <text evidence="1">The sequence shown here is derived from an EMBL/GenBank/DDBJ whole genome shotgun (WGS) entry which is preliminary data.</text>
</comment>
<gene>
    <name evidence="1" type="ORF">E2562_029204</name>
</gene>
<evidence type="ECO:0000313" key="2">
    <source>
        <dbReference type="Proteomes" id="UP000479710"/>
    </source>
</evidence>
<proteinExistence type="predicted"/>
<dbReference type="EMBL" id="SPHZ02000005">
    <property type="protein sequence ID" value="KAF0919344.1"/>
    <property type="molecule type" value="Genomic_DNA"/>
</dbReference>
<keyword evidence="2" id="KW-1185">Reference proteome</keyword>